<dbReference type="Proteomes" id="UP000015620">
    <property type="component" value="Chromosome"/>
</dbReference>
<proteinExistence type="predicted"/>
<dbReference type="PATRIC" id="fig|1291379.3.peg.2277"/>
<dbReference type="HOGENOM" id="CLU_3223427_0_0_12"/>
<dbReference type="AlphaFoldDB" id="S6A1L5"/>
<protein>
    <submittedName>
        <fullName evidence="1">Uncharacterized protein</fullName>
    </submittedName>
</protein>
<sequence length="44" mass="5280">MDRSKQSLEKTYGIKLSFLILYRKKISRTALTNNNYKKNIKIIF</sequence>
<name>S6A1L5_9SPIR</name>
<dbReference type="KEGG" id="tped:TPE_2304"/>
<dbReference type="EMBL" id="CP004120">
    <property type="protein sequence ID" value="AGT44778.1"/>
    <property type="molecule type" value="Genomic_DNA"/>
</dbReference>
<organism evidence="1 2">
    <name type="scientific">Treponema pedis str. T A4</name>
    <dbReference type="NCBI Taxonomy" id="1291379"/>
    <lineage>
        <taxon>Bacteria</taxon>
        <taxon>Pseudomonadati</taxon>
        <taxon>Spirochaetota</taxon>
        <taxon>Spirochaetia</taxon>
        <taxon>Spirochaetales</taxon>
        <taxon>Treponemataceae</taxon>
        <taxon>Treponema</taxon>
    </lineage>
</organism>
<reference evidence="1 2" key="1">
    <citation type="journal article" date="2013" name="PLoS ONE">
        <title>Genome-Wide Relatedness of Treponema pedis, from Gingiva and Necrotic Skin Lesions of Pigs, with the Human Oral Pathogen Treponema denticola.</title>
        <authorList>
            <person name="Svartstrom O."/>
            <person name="Mushtaq M."/>
            <person name="Pringle M."/>
            <person name="Segerman B."/>
        </authorList>
    </citation>
    <scope>NUCLEOTIDE SEQUENCE [LARGE SCALE GENOMIC DNA]</scope>
    <source>
        <strain evidence="1">T A4</strain>
    </source>
</reference>
<evidence type="ECO:0000313" key="1">
    <source>
        <dbReference type="EMBL" id="AGT44778.1"/>
    </source>
</evidence>
<accession>S6A1L5</accession>
<keyword evidence="2" id="KW-1185">Reference proteome</keyword>
<gene>
    <name evidence="1" type="ORF">TPE_2304</name>
</gene>
<evidence type="ECO:0000313" key="2">
    <source>
        <dbReference type="Proteomes" id="UP000015620"/>
    </source>
</evidence>